<organism evidence="1 2">
    <name type="scientific">Panagrellus redivivus</name>
    <name type="common">Microworm</name>
    <dbReference type="NCBI Taxonomy" id="6233"/>
    <lineage>
        <taxon>Eukaryota</taxon>
        <taxon>Metazoa</taxon>
        <taxon>Ecdysozoa</taxon>
        <taxon>Nematoda</taxon>
        <taxon>Chromadorea</taxon>
        <taxon>Rhabditida</taxon>
        <taxon>Tylenchina</taxon>
        <taxon>Panagrolaimomorpha</taxon>
        <taxon>Panagrolaimoidea</taxon>
        <taxon>Panagrolaimidae</taxon>
        <taxon>Panagrellus</taxon>
    </lineage>
</organism>
<dbReference type="AlphaFoldDB" id="A0A7E4VF05"/>
<protein>
    <submittedName>
        <fullName evidence="2">Transmembrane protein</fullName>
    </submittedName>
</protein>
<proteinExistence type="predicted"/>
<accession>A0A7E4VF05</accession>
<reference evidence="2" key="2">
    <citation type="submission" date="2020-10" db="UniProtKB">
        <authorList>
            <consortium name="WormBaseParasite"/>
        </authorList>
    </citation>
    <scope>IDENTIFICATION</scope>
</reference>
<dbReference type="Proteomes" id="UP000492821">
    <property type="component" value="Unassembled WGS sequence"/>
</dbReference>
<name>A0A7E4VF05_PANRE</name>
<keyword evidence="1" id="KW-1185">Reference proteome</keyword>
<reference evidence="1" key="1">
    <citation type="journal article" date="2013" name="Genetics">
        <title>The draft genome and transcriptome of Panagrellus redivivus are shaped by the harsh demands of a free-living lifestyle.</title>
        <authorList>
            <person name="Srinivasan J."/>
            <person name="Dillman A.R."/>
            <person name="Macchietto M.G."/>
            <person name="Heikkinen L."/>
            <person name="Lakso M."/>
            <person name="Fracchia K.M."/>
            <person name="Antoshechkin I."/>
            <person name="Mortazavi A."/>
            <person name="Wong G."/>
            <person name="Sternberg P.W."/>
        </authorList>
    </citation>
    <scope>NUCLEOTIDE SEQUENCE [LARGE SCALE GENOMIC DNA]</scope>
    <source>
        <strain evidence="1">MT8872</strain>
    </source>
</reference>
<sequence length="88" mass="9931">MLASHVENVYVFAGFGFIAWAFQPVDRNVISLMVLRPSLKAPPANPPEFHSGWTPFPAFQNLEDKTDKKARHCHHLSTGFKPFPLQKA</sequence>
<evidence type="ECO:0000313" key="1">
    <source>
        <dbReference type="Proteomes" id="UP000492821"/>
    </source>
</evidence>
<dbReference type="WBParaSite" id="Pan_g20054.t1">
    <property type="protein sequence ID" value="Pan_g20054.t1"/>
    <property type="gene ID" value="Pan_g20054"/>
</dbReference>
<evidence type="ECO:0000313" key="2">
    <source>
        <dbReference type="WBParaSite" id="Pan_g20054.t1"/>
    </source>
</evidence>